<proteinExistence type="predicted"/>
<feature type="domain" description="RIH" evidence="1">
    <location>
        <begin position="15"/>
        <end position="75"/>
    </location>
</feature>
<protein>
    <recommendedName>
        <fullName evidence="1">RIH domain-containing protein</fullName>
    </recommendedName>
</protein>
<gene>
    <name evidence="2" type="ORF">MBJ925_LOCUS3748</name>
    <name evidence="3" type="ORF">XDN619_LOCUS33839</name>
</gene>
<dbReference type="EMBL" id="CAJNRG010017336">
    <property type="protein sequence ID" value="CAF2221792.1"/>
    <property type="molecule type" value="Genomic_DNA"/>
</dbReference>
<dbReference type="EMBL" id="CAJNRE010000548">
    <property type="protein sequence ID" value="CAF1928497.1"/>
    <property type="molecule type" value="Genomic_DNA"/>
</dbReference>
<dbReference type="InterPro" id="IPR035910">
    <property type="entry name" value="RyR/IP3R_RIH_dom_sf"/>
</dbReference>
<dbReference type="GO" id="GO:0005262">
    <property type="term" value="F:calcium channel activity"/>
    <property type="evidence" value="ECO:0007669"/>
    <property type="project" value="InterPro"/>
</dbReference>
<comment type="caution">
    <text evidence="2">The sequence shown here is derived from an EMBL/GenBank/DDBJ whole genome shotgun (WGS) entry which is preliminary data.</text>
</comment>
<organism evidence="2 4">
    <name type="scientific">Rotaria magnacalcarata</name>
    <dbReference type="NCBI Taxonomy" id="392030"/>
    <lineage>
        <taxon>Eukaryota</taxon>
        <taxon>Metazoa</taxon>
        <taxon>Spiralia</taxon>
        <taxon>Gnathifera</taxon>
        <taxon>Rotifera</taxon>
        <taxon>Eurotatoria</taxon>
        <taxon>Bdelloidea</taxon>
        <taxon>Philodinida</taxon>
        <taxon>Philodinidae</taxon>
        <taxon>Rotaria</taxon>
    </lineage>
</organism>
<name>A0A816L3D5_9BILA</name>
<dbReference type="AlphaFoldDB" id="A0A816L3D5"/>
<evidence type="ECO:0000259" key="1">
    <source>
        <dbReference type="Pfam" id="PF01365"/>
    </source>
</evidence>
<dbReference type="SUPFAM" id="SSF100909">
    <property type="entry name" value="IP3 receptor type 1 binding core, domain 2"/>
    <property type="match status" value="1"/>
</dbReference>
<dbReference type="Pfam" id="PF01365">
    <property type="entry name" value="RYDR_ITPR"/>
    <property type="match status" value="1"/>
</dbReference>
<feature type="non-terminal residue" evidence="2">
    <location>
        <position position="1"/>
    </location>
</feature>
<reference evidence="2" key="1">
    <citation type="submission" date="2021-02" db="EMBL/GenBank/DDBJ databases">
        <authorList>
            <person name="Nowell W R."/>
        </authorList>
    </citation>
    <scope>NUCLEOTIDE SEQUENCE</scope>
</reference>
<sequence length="87" mass="10381">MMKLCVAETSDGNLHARENEQRLLRNMGVHVVVLDLLKIPYDKMEDTRMNHIMKLAHNLLQYFCYENPTNQAKLYDLYFNDYQQLSE</sequence>
<dbReference type="PANTHER" id="PTHR45816:SF4">
    <property type="entry name" value="RYR_IP3R HOMOLOGY ASSOCIATED DOMAIN-CONTAINING PROTEIN"/>
    <property type="match status" value="1"/>
</dbReference>
<dbReference type="InterPro" id="IPR015925">
    <property type="entry name" value="Ryanodine_IP3_receptor"/>
</dbReference>
<evidence type="ECO:0000313" key="4">
    <source>
        <dbReference type="Proteomes" id="UP000663824"/>
    </source>
</evidence>
<evidence type="ECO:0000313" key="2">
    <source>
        <dbReference type="EMBL" id="CAF1928497.1"/>
    </source>
</evidence>
<evidence type="ECO:0000313" key="3">
    <source>
        <dbReference type="EMBL" id="CAF2221792.1"/>
    </source>
</evidence>
<dbReference type="GO" id="GO:0016020">
    <property type="term" value="C:membrane"/>
    <property type="evidence" value="ECO:0007669"/>
    <property type="project" value="InterPro"/>
</dbReference>
<dbReference type="PANTHER" id="PTHR45816">
    <property type="entry name" value="MIR DOMAIN-CONTAINING PROTEIN"/>
    <property type="match status" value="1"/>
</dbReference>
<dbReference type="InterPro" id="IPR000699">
    <property type="entry name" value="RIH_dom"/>
</dbReference>
<dbReference type="Proteomes" id="UP000663887">
    <property type="component" value="Unassembled WGS sequence"/>
</dbReference>
<accession>A0A816L3D5</accession>
<dbReference type="Proteomes" id="UP000663824">
    <property type="component" value="Unassembled WGS sequence"/>
</dbReference>